<dbReference type="SMART" id="SM01294">
    <property type="entry name" value="PKS_PP_betabranch"/>
    <property type="match status" value="1"/>
</dbReference>
<evidence type="ECO:0000256" key="2">
    <source>
        <dbReference type="ARBA" id="ARBA00006432"/>
    </source>
</evidence>
<sequence>MLDHTGSSVPVPVSRRLALHARATPTRIAFTFLREDGRAEDLSYGDLARQVELLAGHLAARVGPGARALLLYPPGLEFVVAFFACLTCGVVAVPAAMADRRHAARLRALLQDADPALVLTTGDCAGAVDASLAQAGAAMLECLATDTARANAAGPLAEPDPDALALIQYTSGSTAQPRGVEVTHANLASNVDAIGQVFGFGPDSVMVSWLPLFHDMGLVGSVAAPAALGFRSVLMAPAQFLRSPVRWLRAIGDYRATCAGAPDFGWQLCARRVDEEQKTGLDLSSLKLAYNGAEPVRAATLRRFVEAFAGCGFRPDAQFACYGMAEATLLVAGGPRGRAPRVRTLSASALEHNQVREATPGTRDARDIVSCGPPAPGVTLLVAAPDSCLPVLPRRVGEIWVAGPSVAQAYRNQPDQSAQAFGARLAEQPGASLAAGSAWPGPLPAGPFLRTGDLGFVLDGEVYVTGRLRDLVIINGRNIYPQDVEEAAERAAGCGAPNRCAAFAVETQGRERLAVVIEADRALARALQGGHGAARAEALAQQVRAAVTRQFGVAVATVALVGPGCFPRTTSGKVQRARCKALAQSGALPLLFAGGERLAPAPAATVAAPGRARADAMIAWLRRYAARRLDSRLMDERRTVSPHVVLDLGNEGFFGLQVPQAHGGCALSCADTMRVLQQLAALDLTLATMVGVHNGLGLRPLLQYGPEALQRELLPRLASGRQLAAYAQTEPQAGSNPLAIRARARRVDGGWRLDAEKHLIGLGAWAGVLTVLAKGVDRDGSPLGPMVLLVPEDAPGLAHGPEALTMGMRAMVQNTVRCEGVFVPDARVLLAPGEGMQVAHDAMGFARLGVGALCVGAMKRCAQLMTRYAARREVATGRLLDNPVSCARLHELTCAVWALEALVEAIAAALDAREPLPRHACLACKCVGSELLWEAADWLVQMLGGRGYLENNAAPQMLRDARVLRILEGPTETLYMHLGGAAAPDSGAERFLAHGLGRPALAAELGRTVASIRERAAGARRFAGDGALVQGLDYRIGELCAFAILLGAAERRAAGDEGGAQARPALEWARARYDRVRRAIAAEQDAAHAYPSASVLLERIGAYADAIGDVDQQPGGVDQLPDPMLRAADLPQPPAAACAPAPRAAGDSMRQLVRESVTRWLASDGRPSMPAFGDDTPFAELGIDSLATVPIALEIEQRAAVPVVPELLYDYPTVNALAAWLEAQGAPEQARI</sequence>
<dbReference type="InterPro" id="IPR042099">
    <property type="entry name" value="ANL_N_sf"/>
</dbReference>
<evidence type="ECO:0000256" key="9">
    <source>
        <dbReference type="SAM" id="Phobius"/>
    </source>
</evidence>
<dbReference type="SUPFAM" id="SSF47336">
    <property type="entry name" value="ACP-like"/>
    <property type="match status" value="1"/>
</dbReference>
<feature type="transmembrane region" description="Helical" evidence="9">
    <location>
        <begin position="78"/>
        <end position="97"/>
    </location>
</feature>
<dbReference type="Pfam" id="PF02771">
    <property type="entry name" value="Acyl-CoA_dh_N"/>
    <property type="match status" value="1"/>
</dbReference>
<evidence type="ECO:0000256" key="5">
    <source>
        <dbReference type="ARBA" id="ARBA00022553"/>
    </source>
</evidence>
<dbReference type="Gene3D" id="1.10.1200.10">
    <property type="entry name" value="ACP-like"/>
    <property type="match status" value="1"/>
</dbReference>
<dbReference type="RefSeq" id="WP_258855283.1">
    <property type="nucleotide sequence ID" value="NZ_JANUGV010000001.1"/>
</dbReference>
<dbReference type="InterPro" id="IPR045851">
    <property type="entry name" value="AMP-bd_C_sf"/>
</dbReference>
<name>A0ABT2BGC7_9BURK</name>
<comment type="caution">
    <text evidence="11">The sequence shown here is derived from an EMBL/GenBank/DDBJ whole genome shotgun (WGS) entry which is preliminary data.</text>
</comment>
<dbReference type="InterPro" id="IPR009100">
    <property type="entry name" value="AcylCoA_DH/oxidase_NM_dom_sf"/>
</dbReference>
<dbReference type="Pfam" id="PF02770">
    <property type="entry name" value="Acyl-CoA_dh_M"/>
    <property type="match status" value="1"/>
</dbReference>
<comment type="similarity">
    <text evidence="2">Belongs to the ATP-dependent AMP-binding enzyme family.</text>
</comment>
<keyword evidence="7" id="KW-0285">Flavoprotein</keyword>
<dbReference type="InterPro" id="IPR046373">
    <property type="entry name" value="Acyl-CoA_Oxase/DH_mid-dom_sf"/>
</dbReference>
<keyword evidence="12" id="KW-1185">Reference proteome</keyword>
<organism evidence="11 12">
    <name type="scientific">Massilia solisilvae</name>
    <dbReference type="NCBI Taxonomy" id="1811225"/>
    <lineage>
        <taxon>Bacteria</taxon>
        <taxon>Pseudomonadati</taxon>
        <taxon>Pseudomonadota</taxon>
        <taxon>Betaproteobacteria</taxon>
        <taxon>Burkholderiales</taxon>
        <taxon>Oxalobacteraceae</taxon>
        <taxon>Telluria group</taxon>
        <taxon>Massilia</taxon>
    </lineage>
</organism>
<feature type="domain" description="Carrier" evidence="10">
    <location>
        <begin position="1147"/>
        <end position="1225"/>
    </location>
</feature>
<dbReference type="InterPro" id="IPR009081">
    <property type="entry name" value="PP-bd_ACP"/>
</dbReference>
<dbReference type="Gene3D" id="1.10.540.10">
    <property type="entry name" value="Acyl-CoA dehydrogenase/oxidase, N-terminal domain"/>
    <property type="match status" value="1"/>
</dbReference>
<protein>
    <submittedName>
        <fullName evidence="11">AMP-binding protein</fullName>
    </submittedName>
</protein>
<dbReference type="Pfam" id="PF00501">
    <property type="entry name" value="AMP-binding"/>
    <property type="match status" value="1"/>
</dbReference>
<evidence type="ECO:0000256" key="6">
    <source>
        <dbReference type="ARBA" id="ARBA00022598"/>
    </source>
</evidence>
<keyword evidence="9" id="KW-0472">Membrane</keyword>
<dbReference type="Gene3D" id="2.40.110.10">
    <property type="entry name" value="Butyryl-CoA Dehydrogenase, subunit A, domain 2"/>
    <property type="match status" value="1"/>
</dbReference>
<dbReference type="InterPro" id="IPR006091">
    <property type="entry name" value="Acyl-CoA_Oxase/DH_mid-dom"/>
</dbReference>
<evidence type="ECO:0000256" key="3">
    <source>
        <dbReference type="ARBA" id="ARBA00009347"/>
    </source>
</evidence>
<dbReference type="SUPFAM" id="SSF47203">
    <property type="entry name" value="Acyl-CoA dehydrogenase C-terminal domain-like"/>
    <property type="match status" value="1"/>
</dbReference>
<keyword evidence="9" id="KW-0812">Transmembrane</keyword>
<dbReference type="Gene3D" id="1.20.140.10">
    <property type="entry name" value="Butyryl-CoA Dehydrogenase, subunit A, domain 3"/>
    <property type="match status" value="1"/>
</dbReference>
<evidence type="ECO:0000256" key="7">
    <source>
        <dbReference type="ARBA" id="ARBA00022630"/>
    </source>
</evidence>
<dbReference type="InterPro" id="IPR040097">
    <property type="entry name" value="FAAL/FAAC"/>
</dbReference>
<dbReference type="Gene3D" id="3.40.50.12780">
    <property type="entry name" value="N-terminal domain of ligase-like"/>
    <property type="match status" value="1"/>
</dbReference>
<evidence type="ECO:0000256" key="1">
    <source>
        <dbReference type="ARBA" id="ARBA00001974"/>
    </source>
</evidence>
<dbReference type="CDD" id="cd05931">
    <property type="entry name" value="FAAL"/>
    <property type="match status" value="1"/>
</dbReference>
<dbReference type="Proteomes" id="UP001205861">
    <property type="component" value="Unassembled WGS sequence"/>
</dbReference>
<dbReference type="Gene3D" id="3.30.300.30">
    <property type="match status" value="1"/>
</dbReference>
<dbReference type="SUPFAM" id="SSF56801">
    <property type="entry name" value="Acetyl-CoA synthetase-like"/>
    <property type="match status" value="1"/>
</dbReference>
<evidence type="ECO:0000256" key="8">
    <source>
        <dbReference type="ARBA" id="ARBA00022827"/>
    </source>
</evidence>
<dbReference type="CDD" id="cd00567">
    <property type="entry name" value="ACAD"/>
    <property type="match status" value="1"/>
</dbReference>
<dbReference type="SMART" id="SM00823">
    <property type="entry name" value="PKS_PP"/>
    <property type="match status" value="1"/>
</dbReference>
<dbReference type="InterPro" id="IPR020806">
    <property type="entry name" value="PKS_PP-bd"/>
</dbReference>
<keyword evidence="9" id="KW-1133">Transmembrane helix</keyword>
<keyword evidence="8" id="KW-0274">FAD</keyword>
<dbReference type="InterPro" id="IPR013786">
    <property type="entry name" value="AcylCoA_DH/ox_N"/>
</dbReference>
<evidence type="ECO:0000313" key="11">
    <source>
        <dbReference type="EMBL" id="MCS0607574.1"/>
    </source>
</evidence>
<keyword evidence="5" id="KW-0597">Phosphoprotein</keyword>
<comment type="similarity">
    <text evidence="3">Belongs to the acyl-CoA dehydrogenase family.</text>
</comment>
<keyword evidence="6" id="KW-0436">Ligase</keyword>
<keyword evidence="4" id="KW-0596">Phosphopantetheine</keyword>
<dbReference type="InterPro" id="IPR009075">
    <property type="entry name" value="AcylCo_DH/oxidase_C"/>
</dbReference>
<dbReference type="InterPro" id="IPR000873">
    <property type="entry name" value="AMP-dep_synth/lig_dom"/>
</dbReference>
<dbReference type="EMBL" id="JANUGV010000001">
    <property type="protein sequence ID" value="MCS0607574.1"/>
    <property type="molecule type" value="Genomic_DNA"/>
</dbReference>
<accession>A0ABT2BGC7</accession>
<dbReference type="Pfam" id="PF00550">
    <property type="entry name" value="PP-binding"/>
    <property type="match status" value="1"/>
</dbReference>
<dbReference type="SUPFAM" id="SSF56645">
    <property type="entry name" value="Acyl-CoA dehydrogenase NM domain-like"/>
    <property type="match status" value="1"/>
</dbReference>
<evidence type="ECO:0000256" key="4">
    <source>
        <dbReference type="ARBA" id="ARBA00022450"/>
    </source>
</evidence>
<dbReference type="PANTHER" id="PTHR22754:SF32">
    <property type="entry name" value="DISCO-INTERACTING PROTEIN 2"/>
    <property type="match status" value="1"/>
</dbReference>
<dbReference type="Pfam" id="PF00441">
    <property type="entry name" value="Acyl-CoA_dh_1"/>
    <property type="match status" value="1"/>
</dbReference>
<gene>
    <name evidence="11" type="ORF">NX773_05245</name>
</gene>
<evidence type="ECO:0000259" key="10">
    <source>
        <dbReference type="PROSITE" id="PS50075"/>
    </source>
</evidence>
<dbReference type="PANTHER" id="PTHR22754">
    <property type="entry name" value="DISCO-INTERACTING PROTEIN 2 DIP2 -RELATED"/>
    <property type="match status" value="1"/>
</dbReference>
<dbReference type="InterPro" id="IPR036736">
    <property type="entry name" value="ACP-like_sf"/>
</dbReference>
<dbReference type="PROSITE" id="PS50075">
    <property type="entry name" value="CARRIER"/>
    <property type="match status" value="1"/>
</dbReference>
<proteinExistence type="inferred from homology"/>
<evidence type="ECO:0000313" key="12">
    <source>
        <dbReference type="Proteomes" id="UP001205861"/>
    </source>
</evidence>
<dbReference type="InterPro" id="IPR037069">
    <property type="entry name" value="AcylCoA_DH/ox_N_sf"/>
</dbReference>
<dbReference type="InterPro" id="IPR036250">
    <property type="entry name" value="AcylCo_DH-like_C"/>
</dbReference>
<reference evidence="11 12" key="1">
    <citation type="submission" date="2022-08" db="EMBL/GenBank/DDBJ databases">
        <title>Reclassification of Massilia species as members of the genera Telluria, Duganella, Pseudoduganella, Mokoshia gen. nov. and Zemynaea gen. nov. using orthogonal and non-orthogonal genome-based approaches.</title>
        <authorList>
            <person name="Bowman J.P."/>
        </authorList>
    </citation>
    <scope>NUCLEOTIDE SEQUENCE [LARGE SCALE GENOMIC DNA]</scope>
    <source>
        <strain evidence="11 12">JCM 31607</strain>
    </source>
</reference>
<comment type="cofactor">
    <cofactor evidence="1">
        <name>FAD</name>
        <dbReference type="ChEBI" id="CHEBI:57692"/>
    </cofactor>
</comment>